<feature type="region of interest" description="Disordered" evidence="1">
    <location>
        <begin position="22"/>
        <end position="47"/>
    </location>
</feature>
<organism evidence="2 3">
    <name type="scientific">Plasmodium malariae</name>
    <dbReference type="NCBI Taxonomy" id="5858"/>
    <lineage>
        <taxon>Eukaryota</taxon>
        <taxon>Sar</taxon>
        <taxon>Alveolata</taxon>
        <taxon>Apicomplexa</taxon>
        <taxon>Aconoidasida</taxon>
        <taxon>Haemosporida</taxon>
        <taxon>Plasmodiidae</taxon>
        <taxon>Plasmodium</taxon>
        <taxon>Plasmodium (Plasmodium)</taxon>
    </lineage>
</organism>
<evidence type="ECO:0000256" key="1">
    <source>
        <dbReference type="SAM" id="MobiDB-lite"/>
    </source>
</evidence>
<protein>
    <submittedName>
        <fullName evidence="2">Uncharacterized protein</fullName>
    </submittedName>
</protein>
<dbReference type="Proteomes" id="UP000078597">
    <property type="component" value="Unassembled WGS sequence"/>
</dbReference>
<sequence>KYEEKCDSIMVDSEIEIPKEDKDEKVISNNGRGNKNKKHTIKEKLTI</sequence>
<reference evidence="3" key="1">
    <citation type="submission" date="2016-05" db="EMBL/GenBank/DDBJ databases">
        <authorList>
            <person name="Naeem Raeece"/>
        </authorList>
    </citation>
    <scope>NUCLEOTIDE SEQUENCE [LARGE SCALE GENOMIC DNA]</scope>
</reference>
<feature type="non-terminal residue" evidence="2">
    <location>
        <position position="1"/>
    </location>
</feature>
<name>A0A1A8X4W6_PLAMA</name>
<dbReference type="AlphaFoldDB" id="A0A1A8X4W6"/>
<evidence type="ECO:0000313" key="3">
    <source>
        <dbReference type="Proteomes" id="UP000078597"/>
    </source>
</evidence>
<dbReference type="EMBL" id="FLQW01006314">
    <property type="protein sequence ID" value="SBT00283.1"/>
    <property type="molecule type" value="Genomic_DNA"/>
</dbReference>
<evidence type="ECO:0000313" key="2">
    <source>
        <dbReference type="EMBL" id="SBT00283.1"/>
    </source>
</evidence>
<accession>A0A1A8X4W6</accession>
<proteinExistence type="predicted"/>
<gene>
    <name evidence="2" type="ORF">PMALA_075010</name>
</gene>